<dbReference type="AlphaFoldDB" id="X0VMM5"/>
<reference evidence="1" key="1">
    <citation type="journal article" date="2014" name="Front. Microbiol.">
        <title>High frequency of phylogenetically diverse reductive dehalogenase-homologous genes in deep subseafloor sedimentary metagenomes.</title>
        <authorList>
            <person name="Kawai M."/>
            <person name="Futagami T."/>
            <person name="Toyoda A."/>
            <person name="Takaki Y."/>
            <person name="Nishi S."/>
            <person name="Hori S."/>
            <person name="Arai W."/>
            <person name="Tsubouchi T."/>
            <person name="Morono Y."/>
            <person name="Uchiyama I."/>
            <person name="Ito T."/>
            <person name="Fujiyama A."/>
            <person name="Inagaki F."/>
            <person name="Takami H."/>
        </authorList>
    </citation>
    <scope>NUCLEOTIDE SEQUENCE</scope>
    <source>
        <strain evidence="1">Expedition CK06-06</strain>
    </source>
</reference>
<feature type="non-terminal residue" evidence="1">
    <location>
        <position position="265"/>
    </location>
</feature>
<dbReference type="InterPro" id="IPR025048">
    <property type="entry name" value="DUF3987"/>
</dbReference>
<organism evidence="1">
    <name type="scientific">marine sediment metagenome</name>
    <dbReference type="NCBI Taxonomy" id="412755"/>
    <lineage>
        <taxon>unclassified sequences</taxon>
        <taxon>metagenomes</taxon>
        <taxon>ecological metagenomes</taxon>
    </lineage>
</organism>
<name>X0VMM5_9ZZZZ</name>
<accession>X0VMM5</accession>
<dbReference type="Pfam" id="PF13148">
    <property type="entry name" value="DUF3987"/>
    <property type="match status" value="1"/>
</dbReference>
<feature type="non-terminal residue" evidence="1">
    <location>
        <position position="1"/>
    </location>
</feature>
<sequence length="265" mass="29401">ANIAPTLMELYSSAGGVWPGRSYADKENNIKPIEDPHLCIYGTTTPIMVKQAFTSEDAQTGFTGRVLFFQSFDEPVPRIKPDGATFPNGVRDYIEFACAKDPKAMTGNLAMLNQTNEHAEVIELGCDTDASDLLRAFQLRLHGQKIKTPCDSIKGIIGKAYEICMRVAICAAVAENYRNPRITVKAAQWAVDLIQYLTDECLVMAEKNMHNTELDEECDKILGEVKKHKVGISRRELMRRVKGIGSQGSAAEYGKVIAELEIREL</sequence>
<comment type="caution">
    <text evidence="1">The sequence shown here is derived from an EMBL/GenBank/DDBJ whole genome shotgun (WGS) entry which is preliminary data.</text>
</comment>
<proteinExistence type="predicted"/>
<gene>
    <name evidence="1" type="ORF">S01H1_43723</name>
</gene>
<dbReference type="EMBL" id="BARS01027864">
    <property type="protein sequence ID" value="GAG01811.1"/>
    <property type="molecule type" value="Genomic_DNA"/>
</dbReference>
<evidence type="ECO:0000313" key="1">
    <source>
        <dbReference type="EMBL" id="GAG01811.1"/>
    </source>
</evidence>
<protein>
    <submittedName>
        <fullName evidence="1">Uncharacterized protein</fullName>
    </submittedName>
</protein>